<sequence>MGRTERKSGAKQVESAVFILSVKKWIVNPWEGRGRQNKNKLKNLT</sequence>
<dbReference type="STRING" id="411467.BACCAP_04051"/>
<reference evidence="1 2" key="2">
    <citation type="submission" date="2007-06" db="EMBL/GenBank/DDBJ databases">
        <title>Draft genome sequence of Pseudoflavonifractor capillosus ATCC 29799.</title>
        <authorList>
            <person name="Sudarsanam P."/>
            <person name="Ley R."/>
            <person name="Guruge J."/>
            <person name="Turnbaugh P.J."/>
            <person name="Mahowald M."/>
            <person name="Liep D."/>
            <person name="Gordon J."/>
        </authorList>
    </citation>
    <scope>NUCLEOTIDE SEQUENCE [LARGE SCALE GENOMIC DNA]</scope>
    <source>
        <strain evidence="1 2">ATCC 29799</strain>
    </source>
</reference>
<evidence type="ECO:0000313" key="1">
    <source>
        <dbReference type="EMBL" id="EDM98172.1"/>
    </source>
</evidence>
<evidence type="ECO:0000313" key="2">
    <source>
        <dbReference type="Proteomes" id="UP000003639"/>
    </source>
</evidence>
<dbReference type="AlphaFoldDB" id="A6P0P0"/>
<keyword evidence="2" id="KW-1185">Reference proteome</keyword>
<gene>
    <name evidence="1" type="ORF">BACCAP_04051</name>
</gene>
<name>A6P0P0_9FIRM</name>
<dbReference type="Proteomes" id="UP000003639">
    <property type="component" value="Unassembled WGS sequence"/>
</dbReference>
<proteinExistence type="predicted"/>
<accession>A6P0P0</accession>
<reference evidence="1 2" key="1">
    <citation type="submission" date="2007-04" db="EMBL/GenBank/DDBJ databases">
        <authorList>
            <person name="Fulton L."/>
            <person name="Clifton S."/>
            <person name="Fulton B."/>
            <person name="Xu J."/>
            <person name="Minx P."/>
            <person name="Pepin K.H."/>
            <person name="Johnson M."/>
            <person name="Thiruvilangam P."/>
            <person name="Bhonagiri V."/>
            <person name="Nash W.E."/>
            <person name="Mardis E.R."/>
            <person name="Wilson R.K."/>
        </authorList>
    </citation>
    <scope>NUCLEOTIDE SEQUENCE [LARGE SCALE GENOMIC DNA]</scope>
    <source>
        <strain evidence="1 2">ATCC 29799</strain>
    </source>
</reference>
<protein>
    <submittedName>
        <fullName evidence="1">Uncharacterized protein</fullName>
    </submittedName>
</protein>
<comment type="caution">
    <text evidence="1">The sequence shown here is derived from an EMBL/GenBank/DDBJ whole genome shotgun (WGS) entry which is preliminary data.</text>
</comment>
<organism evidence="1 2">
    <name type="scientific">Pseudoflavonifractor capillosus ATCC 29799</name>
    <dbReference type="NCBI Taxonomy" id="411467"/>
    <lineage>
        <taxon>Bacteria</taxon>
        <taxon>Bacillati</taxon>
        <taxon>Bacillota</taxon>
        <taxon>Clostridia</taxon>
        <taxon>Eubacteriales</taxon>
        <taxon>Oscillospiraceae</taxon>
        <taxon>Pseudoflavonifractor</taxon>
    </lineage>
</organism>
<dbReference type="EMBL" id="AAXG02000042">
    <property type="protein sequence ID" value="EDM98172.1"/>
    <property type="molecule type" value="Genomic_DNA"/>
</dbReference>